<dbReference type="EMBL" id="LR593886">
    <property type="protein sequence ID" value="VTR95729.1"/>
    <property type="molecule type" value="Genomic_DNA"/>
</dbReference>
<evidence type="ECO:0000256" key="1">
    <source>
        <dbReference type="SAM" id="MobiDB-lite"/>
    </source>
</evidence>
<name>A0A6P2D3K7_9BACT</name>
<accession>A0A6P2D3K7</accession>
<proteinExistence type="predicted"/>
<dbReference type="Proteomes" id="UP000464178">
    <property type="component" value="Chromosome"/>
</dbReference>
<protein>
    <submittedName>
        <fullName evidence="2">Uncharacterized protein</fullName>
    </submittedName>
</protein>
<dbReference type="KEGG" id="gms:SOIL9_19850"/>
<evidence type="ECO:0000313" key="2">
    <source>
        <dbReference type="EMBL" id="VTR95729.1"/>
    </source>
</evidence>
<gene>
    <name evidence="2" type="ORF">SOIL9_19850</name>
</gene>
<feature type="compositionally biased region" description="Basic residues" evidence="1">
    <location>
        <begin position="147"/>
        <end position="158"/>
    </location>
</feature>
<organism evidence="2 3">
    <name type="scientific">Gemmata massiliana</name>
    <dbReference type="NCBI Taxonomy" id="1210884"/>
    <lineage>
        <taxon>Bacteria</taxon>
        <taxon>Pseudomonadati</taxon>
        <taxon>Planctomycetota</taxon>
        <taxon>Planctomycetia</taxon>
        <taxon>Gemmatales</taxon>
        <taxon>Gemmataceae</taxon>
        <taxon>Gemmata</taxon>
    </lineage>
</organism>
<keyword evidence="3" id="KW-1185">Reference proteome</keyword>
<dbReference type="RefSeq" id="WP_162670108.1">
    <property type="nucleotide sequence ID" value="NZ_LR593886.1"/>
</dbReference>
<reference evidence="2 3" key="1">
    <citation type="submission" date="2019-05" db="EMBL/GenBank/DDBJ databases">
        <authorList>
            <consortium name="Science for Life Laboratories"/>
        </authorList>
    </citation>
    <scope>NUCLEOTIDE SEQUENCE [LARGE SCALE GENOMIC DNA]</scope>
    <source>
        <strain evidence="2">Soil9</strain>
    </source>
</reference>
<evidence type="ECO:0000313" key="3">
    <source>
        <dbReference type="Proteomes" id="UP000464178"/>
    </source>
</evidence>
<dbReference type="AlphaFoldDB" id="A0A6P2D3K7"/>
<feature type="region of interest" description="Disordered" evidence="1">
    <location>
        <begin position="138"/>
        <end position="158"/>
    </location>
</feature>
<sequence>MKTGDATVEMQRRAREAVEMAATVYRETLDFTEPTVDAIDRILQSLWGGQDLSDDDRARVAWAFGSYLGEVARHHFPAARWERVHPVYDPAGPYIQLGDLQVFPVLWCYKHLHNGPPDSVALKYQAFRAAHLGRATVELNPGDKGRGKGRSRRERRGE</sequence>